<dbReference type="Gene3D" id="3.10.450.10">
    <property type="match status" value="1"/>
</dbReference>
<name>I1HUJ0_BRADI</name>
<dbReference type="SMART" id="SM00043">
    <property type="entry name" value="CY"/>
    <property type="match status" value="1"/>
</dbReference>
<dbReference type="Proteomes" id="UP000008810">
    <property type="component" value="Chromosome 2"/>
</dbReference>
<dbReference type="CDD" id="cd00042">
    <property type="entry name" value="CY"/>
    <property type="match status" value="1"/>
</dbReference>
<feature type="signal peptide" evidence="5">
    <location>
        <begin position="1"/>
        <end position="31"/>
    </location>
</feature>
<gene>
    <name evidence="8" type="primary">LOC100838370</name>
    <name evidence="7" type="ORF">BRADI_2g58610v3</name>
</gene>
<accession>I1HUJ0</accession>
<dbReference type="HOGENOM" id="CLU_113093_0_1_1"/>
<dbReference type="InterPro" id="IPR000010">
    <property type="entry name" value="Cystatin_dom"/>
</dbReference>
<evidence type="ECO:0000256" key="4">
    <source>
        <dbReference type="ARBA" id="ARBA00022821"/>
    </source>
</evidence>
<keyword evidence="3" id="KW-0789">Thiol protease inhibitor</keyword>
<dbReference type="Pfam" id="PF16845">
    <property type="entry name" value="SQAPI"/>
    <property type="match status" value="1"/>
</dbReference>
<dbReference type="OrthoDB" id="1908104at2759"/>
<evidence type="ECO:0000256" key="1">
    <source>
        <dbReference type="ARBA" id="ARBA00007233"/>
    </source>
</evidence>
<dbReference type="Gramene" id="KQK11176">
    <property type="protein sequence ID" value="KQK11176"/>
    <property type="gene ID" value="BRADI_2g58610v3"/>
</dbReference>
<dbReference type="PANTHER" id="PTHR47373:SF1">
    <property type="entry name" value="CYSTEINE PROTEINASE INHIBITOR 2"/>
    <property type="match status" value="1"/>
</dbReference>
<dbReference type="OMA" id="RTNMEIQ"/>
<dbReference type="GeneID" id="100838370"/>
<evidence type="ECO:0000313" key="7">
    <source>
        <dbReference type="EMBL" id="KQK11176.1"/>
    </source>
</evidence>
<dbReference type="MEROPS" id="I25.054"/>
<dbReference type="GO" id="GO:0006952">
    <property type="term" value="P:defense response"/>
    <property type="evidence" value="ECO:0007669"/>
    <property type="project" value="UniProtKB-KW"/>
</dbReference>
<dbReference type="EMBL" id="CM000881">
    <property type="protein sequence ID" value="KQK11176.1"/>
    <property type="molecule type" value="Genomic_DNA"/>
</dbReference>
<reference evidence="7 8" key="1">
    <citation type="journal article" date="2010" name="Nature">
        <title>Genome sequencing and analysis of the model grass Brachypodium distachyon.</title>
        <authorList>
            <consortium name="International Brachypodium Initiative"/>
        </authorList>
    </citation>
    <scope>NUCLEOTIDE SEQUENCE [LARGE SCALE GENOMIC DNA]</scope>
    <source>
        <strain evidence="7">Bd21</strain>
        <strain evidence="8">cv. Bd21</strain>
    </source>
</reference>
<evidence type="ECO:0000256" key="3">
    <source>
        <dbReference type="ARBA" id="ARBA00022704"/>
    </source>
</evidence>
<dbReference type="EnsemblPlants" id="KQK11176">
    <property type="protein sequence ID" value="KQK11176"/>
    <property type="gene ID" value="BRADI_2g58610v3"/>
</dbReference>
<proteinExistence type="inferred from homology"/>
<reference evidence="8" key="3">
    <citation type="submission" date="2018-08" db="UniProtKB">
        <authorList>
            <consortium name="EnsemblPlants"/>
        </authorList>
    </citation>
    <scope>IDENTIFICATION</scope>
    <source>
        <strain evidence="8">cv. Bd21</strain>
    </source>
</reference>
<keyword evidence="2" id="KW-0646">Protease inhibitor</keyword>
<dbReference type="RefSeq" id="XP_003564913.1">
    <property type="nucleotide sequence ID" value="XM_003564865.4"/>
</dbReference>
<protein>
    <recommendedName>
        <fullName evidence="6">Cystatin domain-containing protein</fullName>
    </recommendedName>
</protein>
<dbReference type="GO" id="GO:0004869">
    <property type="term" value="F:cysteine-type endopeptidase inhibitor activity"/>
    <property type="evidence" value="ECO:0007669"/>
    <property type="project" value="UniProtKB-KW"/>
</dbReference>
<evidence type="ECO:0000313" key="9">
    <source>
        <dbReference type="Proteomes" id="UP000008810"/>
    </source>
</evidence>
<keyword evidence="4" id="KW-0611">Plant defense</keyword>
<dbReference type="InterPro" id="IPR046350">
    <property type="entry name" value="Cystatin_sf"/>
</dbReference>
<comment type="similarity">
    <text evidence="1">Belongs to the cystatin family. Phytocystatin subfamily.</text>
</comment>
<feature type="domain" description="Cystatin" evidence="6">
    <location>
        <begin position="50"/>
        <end position="158"/>
    </location>
</feature>
<dbReference type="AlphaFoldDB" id="I1HUJ0"/>
<dbReference type="SUPFAM" id="SSF54403">
    <property type="entry name" value="Cystatin/monellin"/>
    <property type="match status" value="1"/>
</dbReference>
<evidence type="ECO:0000259" key="6">
    <source>
        <dbReference type="SMART" id="SM00043"/>
    </source>
</evidence>
<feature type="chain" id="PRO_5013982749" description="Cystatin domain-containing protein" evidence="5">
    <location>
        <begin position="32"/>
        <end position="161"/>
    </location>
</feature>
<keyword evidence="9" id="KW-1185">Reference proteome</keyword>
<evidence type="ECO:0000256" key="5">
    <source>
        <dbReference type="SAM" id="SignalP"/>
    </source>
</evidence>
<evidence type="ECO:0000256" key="2">
    <source>
        <dbReference type="ARBA" id="ARBA00022690"/>
    </source>
</evidence>
<reference evidence="7" key="2">
    <citation type="submission" date="2017-06" db="EMBL/GenBank/DDBJ databases">
        <title>WGS assembly of Brachypodium distachyon.</title>
        <authorList>
            <consortium name="The International Brachypodium Initiative"/>
            <person name="Lucas S."/>
            <person name="Harmon-Smith M."/>
            <person name="Lail K."/>
            <person name="Tice H."/>
            <person name="Grimwood J."/>
            <person name="Bruce D."/>
            <person name="Barry K."/>
            <person name="Shu S."/>
            <person name="Lindquist E."/>
            <person name="Wang M."/>
            <person name="Pitluck S."/>
            <person name="Vogel J.P."/>
            <person name="Garvin D.F."/>
            <person name="Mockler T.C."/>
            <person name="Schmutz J."/>
            <person name="Rokhsar D."/>
            <person name="Bevan M.W."/>
        </authorList>
    </citation>
    <scope>NUCLEOTIDE SEQUENCE</scope>
    <source>
        <strain evidence="7">Bd21</strain>
    </source>
</reference>
<dbReference type="eggNOG" id="ENOG502S4YZ">
    <property type="taxonomic scope" value="Eukaryota"/>
</dbReference>
<dbReference type="KEGG" id="bdi:100838370"/>
<evidence type="ECO:0000313" key="8">
    <source>
        <dbReference type="EnsemblPlants" id="KQK11176"/>
    </source>
</evidence>
<sequence>MARLSGSSGAHALLLLLVVLLATCAAPSASAARAEPSGQYLWGDGGGRERKVGARTEVRDVEGNREVQELGRYSVDEHNRRREDDGRLEFGRVVSAQRQVVSGLKYYLRVAAAELPQQQQEEGINNNNKAVEGERVFDAVVVVKPWLDSRALLRFAPAHAE</sequence>
<keyword evidence="5" id="KW-0732">Signal</keyword>
<organism evidence="8">
    <name type="scientific">Brachypodium distachyon</name>
    <name type="common">Purple false brome</name>
    <name type="synonym">Trachynia distachya</name>
    <dbReference type="NCBI Taxonomy" id="15368"/>
    <lineage>
        <taxon>Eukaryota</taxon>
        <taxon>Viridiplantae</taxon>
        <taxon>Streptophyta</taxon>
        <taxon>Embryophyta</taxon>
        <taxon>Tracheophyta</taxon>
        <taxon>Spermatophyta</taxon>
        <taxon>Magnoliopsida</taxon>
        <taxon>Liliopsida</taxon>
        <taxon>Poales</taxon>
        <taxon>Poaceae</taxon>
        <taxon>BOP clade</taxon>
        <taxon>Pooideae</taxon>
        <taxon>Stipodae</taxon>
        <taxon>Brachypodieae</taxon>
        <taxon>Brachypodium</taxon>
    </lineage>
</organism>
<dbReference type="PANTHER" id="PTHR47373">
    <property type="entry name" value="CYSTEINE PROTEINASE INHIBITOR 2"/>
    <property type="match status" value="1"/>
</dbReference>